<dbReference type="OMA" id="ELRCIYV"/>
<keyword evidence="3" id="KW-1185">Reference proteome</keyword>
<protein>
    <recommendedName>
        <fullName evidence="1">N-acetyltransferase domain-containing protein</fullName>
    </recommendedName>
</protein>
<dbReference type="AlphaFoldDB" id="T0QH21"/>
<dbReference type="Pfam" id="PF00583">
    <property type="entry name" value="Acetyltransf_1"/>
    <property type="match status" value="1"/>
</dbReference>
<evidence type="ECO:0000313" key="3">
    <source>
        <dbReference type="Proteomes" id="UP000030762"/>
    </source>
</evidence>
<dbReference type="EMBL" id="JH767145">
    <property type="protein sequence ID" value="EQC37269.1"/>
    <property type="molecule type" value="Genomic_DNA"/>
</dbReference>
<reference evidence="2 3" key="1">
    <citation type="submission" date="2012-04" db="EMBL/GenBank/DDBJ databases">
        <title>The Genome Sequence of Saprolegnia declina VS20.</title>
        <authorList>
            <consortium name="The Broad Institute Genome Sequencing Platform"/>
            <person name="Russ C."/>
            <person name="Nusbaum C."/>
            <person name="Tyler B."/>
            <person name="van West P."/>
            <person name="Dieguez-Uribeondo J."/>
            <person name="de Bruijn I."/>
            <person name="Tripathy S."/>
            <person name="Jiang R."/>
            <person name="Young S.K."/>
            <person name="Zeng Q."/>
            <person name="Gargeya S."/>
            <person name="Fitzgerald M."/>
            <person name="Haas B."/>
            <person name="Abouelleil A."/>
            <person name="Alvarado L."/>
            <person name="Arachchi H.M."/>
            <person name="Berlin A."/>
            <person name="Chapman S.B."/>
            <person name="Goldberg J."/>
            <person name="Griggs A."/>
            <person name="Gujja S."/>
            <person name="Hansen M."/>
            <person name="Howarth C."/>
            <person name="Imamovic A."/>
            <person name="Larimer J."/>
            <person name="McCowen C."/>
            <person name="Montmayeur A."/>
            <person name="Murphy C."/>
            <person name="Neiman D."/>
            <person name="Pearson M."/>
            <person name="Priest M."/>
            <person name="Roberts A."/>
            <person name="Saif S."/>
            <person name="Shea T."/>
            <person name="Sisk P."/>
            <person name="Sykes S."/>
            <person name="Wortman J."/>
            <person name="Nusbaum C."/>
            <person name="Birren B."/>
        </authorList>
    </citation>
    <scope>NUCLEOTIDE SEQUENCE [LARGE SCALE GENOMIC DNA]</scope>
    <source>
        <strain evidence="2 3">VS20</strain>
    </source>
</reference>
<feature type="domain" description="N-acetyltransferase" evidence="1">
    <location>
        <begin position="3"/>
        <end position="178"/>
    </location>
</feature>
<dbReference type="GO" id="GO:0016747">
    <property type="term" value="F:acyltransferase activity, transferring groups other than amino-acyl groups"/>
    <property type="evidence" value="ECO:0007669"/>
    <property type="project" value="InterPro"/>
</dbReference>
<evidence type="ECO:0000259" key="1">
    <source>
        <dbReference type="PROSITE" id="PS51186"/>
    </source>
</evidence>
<dbReference type="OrthoDB" id="9975416at2759"/>
<gene>
    <name evidence="2" type="ORF">SDRG_05493</name>
</gene>
<organism evidence="2 3">
    <name type="scientific">Saprolegnia diclina (strain VS20)</name>
    <dbReference type="NCBI Taxonomy" id="1156394"/>
    <lineage>
        <taxon>Eukaryota</taxon>
        <taxon>Sar</taxon>
        <taxon>Stramenopiles</taxon>
        <taxon>Oomycota</taxon>
        <taxon>Saprolegniomycetes</taxon>
        <taxon>Saprolegniales</taxon>
        <taxon>Saprolegniaceae</taxon>
        <taxon>Saprolegnia</taxon>
    </lineage>
</organism>
<accession>T0QH21</accession>
<dbReference type="InterPro" id="IPR000182">
    <property type="entry name" value="GNAT_dom"/>
</dbReference>
<dbReference type="InParanoid" id="T0QH21"/>
<dbReference type="Gene3D" id="3.40.630.30">
    <property type="match status" value="1"/>
</dbReference>
<dbReference type="Proteomes" id="UP000030762">
    <property type="component" value="Unassembled WGS sequence"/>
</dbReference>
<dbReference type="SUPFAM" id="SSF55729">
    <property type="entry name" value="Acyl-CoA N-acyltransferases (Nat)"/>
    <property type="match status" value="1"/>
</dbReference>
<dbReference type="RefSeq" id="XP_008609431.1">
    <property type="nucleotide sequence ID" value="XM_008611209.1"/>
</dbReference>
<sequence>MTIVLRPATLADAPGVAAVVAEGWTAFSSFLPSSFVDEQNRSHLPRFQELLSKPNPSSSMVLMVAVDTRDDGTEVVAGACTVGTTRQKPAAIKDLYTYELRCIYVHAGYHGQGIAKKLFQEALRAFEIPVDAPIFCNVFLKNVRACRFYEKLGAIEVYREANSIYSPEPEFILSLAWSRAGDILSPPTAARVANK</sequence>
<evidence type="ECO:0000313" key="2">
    <source>
        <dbReference type="EMBL" id="EQC37269.1"/>
    </source>
</evidence>
<dbReference type="PROSITE" id="PS51186">
    <property type="entry name" value="GNAT"/>
    <property type="match status" value="1"/>
</dbReference>
<dbReference type="GeneID" id="19946220"/>
<name>T0QH21_SAPDV</name>
<proteinExistence type="predicted"/>
<dbReference type="VEuPathDB" id="FungiDB:SDRG_05493"/>
<dbReference type="CDD" id="cd04301">
    <property type="entry name" value="NAT_SF"/>
    <property type="match status" value="1"/>
</dbReference>
<dbReference type="InterPro" id="IPR016181">
    <property type="entry name" value="Acyl_CoA_acyltransferase"/>
</dbReference>